<reference evidence="1 2" key="1">
    <citation type="submission" date="2024-05" db="EMBL/GenBank/DDBJ databases">
        <authorList>
            <person name="Wallberg A."/>
        </authorList>
    </citation>
    <scope>NUCLEOTIDE SEQUENCE [LARGE SCALE GENOMIC DNA]</scope>
</reference>
<accession>A0AAV2QV52</accession>
<gene>
    <name evidence="1" type="ORF">MNOR_LOCUS15763</name>
</gene>
<dbReference type="AlphaFoldDB" id="A0AAV2QV52"/>
<dbReference type="Proteomes" id="UP001497623">
    <property type="component" value="Unassembled WGS sequence"/>
</dbReference>
<proteinExistence type="predicted"/>
<organism evidence="1 2">
    <name type="scientific">Meganyctiphanes norvegica</name>
    <name type="common">Northern krill</name>
    <name type="synonym">Thysanopoda norvegica</name>
    <dbReference type="NCBI Taxonomy" id="48144"/>
    <lineage>
        <taxon>Eukaryota</taxon>
        <taxon>Metazoa</taxon>
        <taxon>Ecdysozoa</taxon>
        <taxon>Arthropoda</taxon>
        <taxon>Crustacea</taxon>
        <taxon>Multicrustacea</taxon>
        <taxon>Malacostraca</taxon>
        <taxon>Eumalacostraca</taxon>
        <taxon>Eucarida</taxon>
        <taxon>Euphausiacea</taxon>
        <taxon>Euphausiidae</taxon>
        <taxon>Meganyctiphanes</taxon>
    </lineage>
</organism>
<name>A0AAV2QV52_MEGNR</name>
<evidence type="ECO:0000313" key="2">
    <source>
        <dbReference type="Proteomes" id="UP001497623"/>
    </source>
</evidence>
<dbReference type="EMBL" id="CAXKWB010010016">
    <property type="protein sequence ID" value="CAL4096481.1"/>
    <property type="molecule type" value="Genomic_DNA"/>
</dbReference>
<keyword evidence="2" id="KW-1185">Reference proteome</keyword>
<comment type="caution">
    <text evidence="1">The sequence shown here is derived from an EMBL/GenBank/DDBJ whole genome shotgun (WGS) entry which is preliminary data.</text>
</comment>
<sequence>MEIEKILAHFGRGCLTMFFVYVRPSMGNIIRNILKMTDQSGVYFDPCSLDESQQLITILPEKFVNVNRDGFRVIYISQASNSTTSQCILHEIDQDEANVILFRSTPEVSLLNLVL</sequence>
<evidence type="ECO:0000313" key="1">
    <source>
        <dbReference type="EMBL" id="CAL4096481.1"/>
    </source>
</evidence>
<protein>
    <submittedName>
        <fullName evidence="1">Uncharacterized protein</fullName>
    </submittedName>
</protein>